<evidence type="ECO:0000313" key="3">
    <source>
        <dbReference type="Proteomes" id="UP000199073"/>
    </source>
</evidence>
<sequence>MNTQMKKACKIAGWLFTALTLVVAVGIILPRLVGEEQCQGLIAAAVGAATGQEVSIEGSCKLNVTTAVTVTAEKISISGGDRDTAGQTATADRVLVQVALSPLLRGVVDFIFELDGANIVVATNNKKQPSKTTNFFFLHFTPYIRKIAINDLSFTHADHTTKGIDGSIDTLRLHVENGTLPLSLQGTYRGAPIALAGTVGHLRDWVKNRATAVALKGSINGAHIRIVGTAGPLSPWPAGLLNLHMQADNLGCFTPFFTRPLPSLHNLSASLVTRIDNGTITIEDGQLLINDQNLSAKLSGSVAGLIPLTGMDFAVELASEHADKLFFFHKLFSLRSLPPQIFGSARVTGDIDDFVLTDLTFEARDHNLDARLSGQLAHLPDSGDGSVQVVANLGSTAVIGDYAGRKIPSFGPLDTSAAVAITGNRLRVSALQAKLSDPSLSAEFTGTIDSLFLEGDKPELSGIAGVISATSPHLAKLADNLGITVPMALPASASIKSSISGDLHKLNLDSMEATVKDNTATVHLSGSIGNVYDLSGLDIGLRVAALRSSDLTKFTAVELPELGWLRLEGEMASHDNPAEPPHSIRLRLDGETVQSQITATAEDIASLARVAKDPREYGNAGVNIFFTAAVPSLAKFAKPFGVDLPELGEARLDGHLRSSATSLQLISLNTVVTRPGMRGEATAAIADLLALREMTATISAEIDSLSSLSPFIKTELPKSGPWSANVVVHGEKSIKDMLTFSANVTGREMNATLEGHIIGVSSNQQFQSRVAIEASSLQPLNIVAGREIPIPEKLRVTARSSGGHGHYRVDEFQATAGQAQARGDFTYSSTATGGGRSRITGRLQLSNLDTTPLFSDSGQQDLHNGQNSRESKLRTVGDNNKIFSSRPFATGLLQQFDIDLDLELLHMTVYEDFAVDTTATITVDRGLLTTAPFTLTTAAGGTGGGWISFNATSPRPSLDVQVDFKDLVLPKIGGKLDLKADLHGSGKSVAEVMGSLDGHFVAGIADATISKSFFTRLGQGLLTQINPAASENTTLECAIVRFDAENGMVDFKKKIAAQTTEATWIGGGEINLTTEQIDIGASSKARNPLDALTKVTDLASLIHIGGTLGNPQAGINIGDVARKYAEYTAFIATGGLSFLAGKVVGTIGARKDICERILEDLAKE</sequence>
<dbReference type="GO" id="GO:0005886">
    <property type="term" value="C:plasma membrane"/>
    <property type="evidence" value="ECO:0007669"/>
    <property type="project" value="TreeGrafter"/>
</dbReference>
<feature type="domain" description="AsmA" evidence="1">
    <location>
        <begin position="5"/>
        <end position="122"/>
    </location>
</feature>
<dbReference type="AlphaFoldDB" id="A0A1H0SKD7"/>
<dbReference type="InterPro" id="IPR007844">
    <property type="entry name" value="AsmA"/>
</dbReference>
<dbReference type="PANTHER" id="PTHR30441:SF4">
    <property type="entry name" value="PROTEIN ASMA"/>
    <property type="match status" value="1"/>
</dbReference>
<dbReference type="STRING" id="91360.SAMN05660330_02726"/>
<evidence type="ECO:0000313" key="2">
    <source>
        <dbReference type="EMBL" id="SDP42241.1"/>
    </source>
</evidence>
<dbReference type="PANTHER" id="PTHR30441">
    <property type="entry name" value="DUF748 DOMAIN-CONTAINING PROTEIN"/>
    <property type="match status" value="1"/>
</dbReference>
<dbReference type="EMBL" id="FNJI01000019">
    <property type="protein sequence ID" value="SDP42241.1"/>
    <property type="molecule type" value="Genomic_DNA"/>
</dbReference>
<keyword evidence="3" id="KW-1185">Reference proteome</keyword>
<gene>
    <name evidence="2" type="ORF">SAMN05660330_02726</name>
</gene>
<protein>
    <submittedName>
        <fullName evidence="2">AsmA family protein</fullName>
    </submittedName>
</protein>
<name>A0A1H0SKD7_9BACT</name>
<evidence type="ECO:0000259" key="1">
    <source>
        <dbReference type="Pfam" id="PF05170"/>
    </source>
</evidence>
<proteinExistence type="predicted"/>
<organism evidence="2 3">
    <name type="scientific">Desulforhopalus singaporensis</name>
    <dbReference type="NCBI Taxonomy" id="91360"/>
    <lineage>
        <taxon>Bacteria</taxon>
        <taxon>Pseudomonadati</taxon>
        <taxon>Thermodesulfobacteriota</taxon>
        <taxon>Desulfobulbia</taxon>
        <taxon>Desulfobulbales</taxon>
        <taxon>Desulfocapsaceae</taxon>
        <taxon>Desulforhopalus</taxon>
    </lineage>
</organism>
<reference evidence="2 3" key="1">
    <citation type="submission" date="2016-10" db="EMBL/GenBank/DDBJ databases">
        <authorList>
            <person name="de Groot N.N."/>
        </authorList>
    </citation>
    <scope>NUCLEOTIDE SEQUENCE [LARGE SCALE GENOMIC DNA]</scope>
    <source>
        <strain evidence="2 3">DSM 12130</strain>
    </source>
</reference>
<accession>A0A1H0SKD7</accession>
<dbReference type="Pfam" id="PF05170">
    <property type="entry name" value="AsmA"/>
    <property type="match status" value="1"/>
</dbReference>
<dbReference type="GO" id="GO:0090313">
    <property type="term" value="P:regulation of protein targeting to membrane"/>
    <property type="evidence" value="ECO:0007669"/>
    <property type="project" value="TreeGrafter"/>
</dbReference>
<dbReference type="Proteomes" id="UP000199073">
    <property type="component" value="Unassembled WGS sequence"/>
</dbReference>
<dbReference type="InterPro" id="IPR052894">
    <property type="entry name" value="AsmA-related"/>
</dbReference>